<dbReference type="EMBL" id="PEDL01000004">
    <property type="protein sequence ID" value="PHV71193.1"/>
    <property type="molecule type" value="Genomic_DNA"/>
</dbReference>
<dbReference type="Proteomes" id="UP000224460">
    <property type="component" value="Unassembled WGS sequence"/>
</dbReference>
<proteinExistence type="predicted"/>
<sequence>MKVMGSGRNKGSSGLYVYEALSEKIINLEWLPGQAISEKEVAEWLGVSKTPIRDAMNMLAAQELVDVYPQRGTYISYIDLDLVQEVRFARRVLEEAVLLEAVKEFPKDKLFELETILSLSSLSIRKRMYREFFKYDEDFHRILFEGCNKRRIWQSTYALNAQFRRLRMLSLISSDEQSWNKIEKEHEQMFQAIVSKDSSFVKQIIDDHLSPEKNPHTSLMEKYPEYFKHCK</sequence>
<accession>A0AC61DDR7</accession>
<reference evidence="1" key="1">
    <citation type="submission" date="2017-10" db="EMBL/GenBank/DDBJ databases">
        <title>Genome sequence of cellulolytic Lachnospiraceae bacterium XHS1971 isolated from hotspring sediment.</title>
        <authorList>
            <person name="Vasudevan G."/>
            <person name="Joshi A.J."/>
            <person name="Hivarkar S."/>
            <person name="Lanjekar V.B."/>
            <person name="Dhakephalkar P.K."/>
            <person name="Dagar S."/>
        </authorList>
    </citation>
    <scope>NUCLEOTIDE SEQUENCE</scope>
    <source>
        <strain evidence="1">XHS1971</strain>
    </source>
</reference>
<organism evidence="1 2">
    <name type="scientific">Sporanaerobium hydrogeniformans</name>
    <dbReference type="NCBI Taxonomy" id="3072179"/>
    <lineage>
        <taxon>Bacteria</taxon>
        <taxon>Bacillati</taxon>
        <taxon>Bacillota</taxon>
        <taxon>Clostridia</taxon>
        <taxon>Lachnospirales</taxon>
        <taxon>Lachnospiraceae</taxon>
        <taxon>Sporanaerobium</taxon>
    </lineage>
</organism>
<evidence type="ECO:0000313" key="2">
    <source>
        <dbReference type="Proteomes" id="UP000224460"/>
    </source>
</evidence>
<comment type="caution">
    <text evidence="1">The sequence shown here is derived from an EMBL/GenBank/DDBJ whole genome shotgun (WGS) entry which is preliminary data.</text>
</comment>
<protein>
    <submittedName>
        <fullName evidence="1">GntR family transcriptional regulator</fullName>
    </submittedName>
</protein>
<gene>
    <name evidence="1" type="ORF">CS063_05740</name>
</gene>
<keyword evidence="2" id="KW-1185">Reference proteome</keyword>
<name>A0AC61DDR7_9FIRM</name>
<evidence type="ECO:0000313" key="1">
    <source>
        <dbReference type="EMBL" id="PHV71193.1"/>
    </source>
</evidence>